<dbReference type="GO" id="GO:0008270">
    <property type="term" value="F:zinc ion binding"/>
    <property type="evidence" value="ECO:0007669"/>
    <property type="project" value="UniProtKB-KW"/>
</dbReference>
<evidence type="ECO:0000256" key="2">
    <source>
        <dbReference type="SAM" id="MobiDB-lite"/>
    </source>
</evidence>
<feature type="region of interest" description="Disordered" evidence="2">
    <location>
        <begin position="1"/>
        <end position="36"/>
    </location>
</feature>
<sequence length="428" mass="48353">METGGGGSEDERQRGTLHKEAESPAERSDEESDLESACPEFPLEVFYPTGVFPLGLLLEGTDCSGLLLSNSTVATRRGRPYLGQSRTCRNRGRSPTLLNFDGKPIENSDRLQRPQIQLQSGTMDNPVANTEPTSQTLLMTIQQQAQELQQLRTEDTVYRQAFASRTTDVPSVADTTPRFSGDPNRLKEFLDALTVYFALRPSQFVQDKTKVGYLINALSGPALAWATPLVTRNYPCLSNYSTFITTFKQMFEHPGLEASAEEALCEIQQGNQDVLQCITRFRQLAAETSWVERTLVTLFRRRLREDIKDELVHSARIENLKGLMDQTLTIEYRLNERRMEKKKSRLPSHSVTSRTFSHRTEEVRPEPKGNTEEEPMQIDTARGPLSASEREHRRRKGFCLYCGTAGHLIRTCPIRPTKPLGNANSRPQ</sequence>
<protein>
    <recommendedName>
        <fullName evidence="3">CCHC-type domain-containing protein</fullName>
    </recommendedName>
</protein>
<feature type="compositionally biased region" description="Basic and acidic residues" evidence="2">
    <location>
        <begin position="9"/>
        <end position="27"/>
    </location>
</feature>
<dbReference type="InterPro" id="IPR001878">
    <property type="entry name" value="Znf_CCHC"/>
</dbReference>
<comment type="caution">
    <text evidence="4">The sequence shown here is derived from an EMBL/GenBank/DDBJ whole genome shotgun (WGS) entry which is preliminary data.</text>
</comment>
<feature type="region of interest" description="Disordered" evidence="2">
    <location>
        <begin position="339"/>
        <end position="390"/>
    </location>
</feature>
<keyword evidence="1" id="KW-0479">Metal-binding</keyword>
<reference evidence="4" key="1">
    <citation type="journal article" date="2022" name="bioRxiv">
        <title>Sequencing and chromosome-scale assembly of the giantPleurodeles waltlgenome.</title>
        <authorList>
            <person name="Brown T."/>
            <person name="Elewa A."/>
            <person name="Iarovenko S."/>
            <person name="Subramanian E."/>
            <person name="Araus A.J."/>
            <person name="Petzold A."/>
            <person name="Susuki M."/>
            <person name="Suzuki K.-i.T."/>
            <person name="Hayashi T."/>
            <person name="Toyoda A."/>
            <person name="Oliveira C."/>
            <person name="Osipova E."/>
            <person name="Leigh N.D."/>
            <person name="Simon A."/>
            <person name="Yun M.H."/>
        </authorList>
    </citation>
    <scope>NUCLEOTIDE SEQUENCE</scope>
    <source>
        <strain evidence="4">20211129_DDA</strain>
        <tissue evidence="4">Liver</tissue>
    </source>
</reference>
<evidence type="ECO:0000259" key="3">
    <source>
        <dbReference type="PROSITE" id="PS50158"/>
    </source>
</evidence>
<dbReference type="InterPro" id="IPR036875">
    <property type="entry name" value="Znf_CCHC_sf"/>
</dbReference>
<dbReference type="InterPro" id="IPR032549">
    <property type="entry name" value="DUF4939"/>
</dbReference>
<dbReference type="SUPFAM" id="SSF57756">
    <property type="entry name" value="Retrovirus zinc finger-like domains"/>
    <property type="match status" value="1"/>
</dbReference>
<dbReference type="PROSITE" id="PS50158">
    <property type="entry name" value="ZF_CCHC"/>
    <property type="match status" value="1"/>
</dbReference>
<keyword evidence="5" id="KW-1185">Reference proteome</keyword>
<keyword evidence="1" id="KW-0862">Zinc</keyword>
<evidence type="ECO:0000313" key="5">
    <source>
        <dbReference type="Proteomes" id="UP001066276"/>
    </source>
</evidence>
<dbReference type="AlphaFoldDB" id="A0AAV7T1R0"/>
<feature type="compositionally biased region" description="Basic and acidic residues" evidence="2">
    <location>
        <begin position="358"/>
        <end position="371"/>
    </location>
</feature>
<feature type="domain" description="CCHC-type" evidence="3">
    <location>
        <begin position="399"/>
        <end position="413"/>
    </location>
</feature>
<name>A0AAV7T1R0_PLEWA</name>
<dbReference type="Proteomes" id="UP001066276">
    <property type="component" value="Chromosome 4_1"/>
</dbReference>
<dbReference type="PANTHER" id="PTHR15503:SF22">
    <property type="entry name" value="TRANSPOSON TY3-I GAG POLYPROTEIN"/>
    <property type="match status" value="1"/>
</dbReference>
<keyword evidence="1" id="KW-0863">Zinc-finger</keyword>
<dbReference type="Gene3D" id="4.10.60.10">
    <property type="entry name" value="Zinc finger, CCHC-type"/>
    <property type="match status" value="1"/>
</dbReference>
<dbReference type="PANTHER" id="PTHR15503">
    <property type="entry name" value="LDOC1 RELATED"/>
    <property type="match status" value="1"/>
</dbReference>
<proteinExistence type="predicted"/>
<dbReference type="EMBL" id="JANPWB010000007">
    <property type="protein sequence ID" value="KAJ1170330.1"/>
    <property type="molecule type" value="Genomic_DNA"/>
</dbReference>
<dbReference type="Pfam" id="PF16297">
    <property type="entry name" value="DUF4939"/>
    <property type="match status" value="1"/>
</dbReference>
<accession>A0AAV7T1R0</accession>
<gene>
    <name evidence="4" type="ORF">NDU88_002208</name>
</gene>
<evidence type="ECO:0000256" key="1">
    <source>
        <dbReference type="PROSITE-ProRule" id="PRU00047"/>
    </source>
</evidence>
<dbReference type="InterPro" id="IPR032567">
    <property type="entry name" value="RTL1-rel"/>
</dbReference>
<organism evidence="4 5">
    <name type="scientific">Pleurodeles waltl</name>
    <name type="common">Iberian ribbed newt</name>
    <dbReference type="NCBI Taxonomy" id="8319"/>
    <lineage>
        <taxon>Eukaryota</taxon>
        <taxon>Metazoa</taxon>
        <taxon>Chordata</taxon>
        <taxon>Craniata</taxon>
        <taxon>Vertebrata</taxon>
        <taxon>Euteleostomi</taxon>
        <taxon>Amphibia</taxon>
        <taxon>Batrachia</taxon>
        <taxon>Caudata</taxon>
        <taxon>Salamandroidea</taxon>
        <taxon>Salamandridae</taxon>
        <taxon>Pleurodelinae</taxon>
        <taxon>Pleurodeles</taxon>
    </lineage>
</organism>
<dbReference type="GO" id="GO:0003676">
    <property type="term" value="F:nucleic acid binding"/>
    <property type="evidence" value="ECO:0007669"/>
    <property type="project" value="InterPro"/>
</dbReference>
<evidence type="ECO:0000313" key="4">
    <source>
        <dbReference type="EMBL" id="KAJ1170330.1"/>
    </source>
</evidence>